<dbReference type="InterPro" id="IPR012341">
    <property type="entry name" value="6hp_glycosidase-like_sf"/>
</dbReference>
<reference evidence="1" key="1">
    <citation type="journal article" date="2015" name="Nature">
        <title>Complex archaea that bridge the gap between prokaryotes and eukaryotes.</title>
        <authorList>
            <person name="Spang A."/>
            <person name="Saw J.H."/>
            <person name="Jorgensen S.L."/>
            <person name="Zaremba-Niedzwiedzka K."/>
            <person name="Martijn J."/>
            <person name="Lind A.E."/>
            <person name="van Eijk R."/>
            <person name="Schleper C."/>
            <person name="Guy L."/>
            <person name="Ettema T.J."/>
        </authorList>
    </citation>
    <scope>NUCLEOTIDE SEQUENCE</scope>
</reference>
<feature type="non-terminal residue" evidence="1">
    <location>
        <position position="1"/>
    </location>
</feature>
<dbReference type="EMBL" id="LAZR01064695">
    <property type="protein sequence ID" value="KKK57027.1"/>
    <property type="molecule type" value="Genomic_DNA"/>
</dbReference>
<name>A0A0F8WJH9_9ZZZZ</name>
<dbReference type="GO" id="GO:0005975">
    <property type="term" value="P:carbohydrate metabolic process"/>
    <property type="evidence" value="ECO:0007669"/>
    <property type="project" value="InterPro"/>
</dbReference>
<comment type="caution">
    <text evidence="1">The sequence shown here is derived from an EMBL/GenBank/DDBJ whole genome shotgun (WGS) entry which is preliminary data.</text>
</comment>
<feature type="non-terminal residue" evidence="1">
    <location>
        <position position="354"/>
    </location>
</feature>
<evidence type="ECO:0000313" key="1">
    <source>
        <dbReference type="EMBL" id="KKK57027.1"/>
    </source>
</evidence>
<protein>
    <submittedName>
        <fullName evidence="1">Uncharacterized protein</fullName>
    </submittedName>
</protein>
<accession>A0A0F8WJH9</accession>
<organism evidence="1">
    <name type="scientific">marine sediment metagenome</name>
    <dbReference type="NCBI Taxonomy" id="412755"/>
    <lineage>
        <taxon>unclassified sequences</taxon>
        <taxon>metagenomes</taxon>
        <taxon>ecological metagenomes</taxon>
    </lineage>
</organism>
<sequence length="354" mass="39591">VFILLSISGVIVYFFAQKQASAAAPLPQLYKSAKRESVNSPKKIGNLTVKLNTFASRSLPYEFWFEDIKDPISISEKDGEALVRFVETSLSKKKSPRIVIPPLLQKDTSPRIVFLSFSEGTTPARVVIGSAKGITKAIENAVAKVNALSETDDRPKWVKLDIVWDVHVIESTDLKKPLTFERSLRGIAFDRHSGIAFLPEELVSYTLVNSKQKIKLNNIAGYLEERSIDTSSIQLLRNSSDITLYRFSTTGFFSDGKEIVPLYRGHRMFNKISKKELLSAATQGGRYLSRSIGPDGQFVYTSLPKTGKMSKKYNLLRHAGTVYAMLELYQVTGEKKLLSGARRAIDYLLRSAKP</sequence>
<dbReference type="SUPFAM" id="SSF48208">
    <property type="entry name" value="Six-hairpin glycosidases"/>
    <property type="match status" value="1"/>
</dbReference>
<proteinExistence type="predicted"/>
<dbReference type="InterPro" id="IPR008928">
    <property type="entry name" value="6-hairpin_glycosidase_sf"/>
</dbReference>
<dbReference type="AlphaFoldDB" id="A0A0F8WJH9"/>
<gene>
    <name evidence="1" type="ORF">LCGC14_3058620</name>
</gene>
<dbReference type="Gene3D" id="1.50.10.10">
    <property type="match status" value="1"/>
</dbReference>